<dbReference type="GeneID" id="108675226"/>
<sequence>MPHKGIFVTPSKRKIKAINYTLSPVKMSSPKIIRRASQVMLLLLFLNSEIMPASCDHAIPASSGGYYPHYPESYNYQQHYQKSSRSQHYSAESASDRDNSFTPRQHDNRERQYEVAGKEMSHMGHEVTNGAEVWERRSAGPSFDMSPPRNVTALKDANAYLHCIVYNLANKTLSWIREKDLHILTVGKVTYTADNRFEVIHKDHSNSWTLKINSVQPRDSGRYECQVNSHATDPITFEVDLAVFVPTAHIVGSTERFVDRGSTINLTCIINHNPDPASSTFWYHNNRIINYDSPGSRVSVITDRGTSTKTILLIHDASNTASGTYSCAPSPSAAASVKIHILNAGETPAAMQTNNANSHTRRETKDFFLLHALSFCTTLAAFFLVLPRHVGLENEFPGLSSNDTGKQYLKCPGTLLKTAHSHFQEFFNSADNSRTFGTDRKHSSNDCADVSPP</sequence>
<dbReference type="InterPro" id="IPR003598">
    <property type="entry name" value="Ig_sub2"/>
</dbReference>
<dbReference type="InterPro" id="IPR013106">
    <property type="entry name" value="Ig_V-set"/>
</dbReference>
<dbReference type="PROSITE" id="PS50835">
    <property type="entry name" value="IG_LIKE"/>
    <property type="match status" value="2"/>
</dbReference>
<dbReference type="InterPro" id="IPR013783">
    <property type="entry name" value="Ig-like_fold"/>
</dbReference>
<dbReference type="Pfam" id="PF07679">
    <property type="entry name" value="I-set"/>
    <property type="match status" value="1"/>
</dbReference>
<dbReference type="InterPro" id="IPR036179">
    <property type="entry name" value="Ig-like_dom_sf"/>
</dbReference>
<name>A0A8B7NY87_HYAAZ</name>
<dbReference type="Gene3D" id="2.60.40.10">
    <property type="entry name" value="Immunoglobulins"/>
    <property type="match status" value="2"/>
</dbReference>
<feature type="compositionally biased region" description="Basic and acidic residues" evidence="1">
    <location>
        <begin position="94"/>
        <end position="110"/>
    </location>
</feature>
<dbReference type="PANTHER" id="PTHR23279:SF46">
    <property type="entry name" value="DEFECTIVE PROBOSCIS EXTENSION RESPONSE 10, ISOFORM A-RELATED"/>
    <property type="match status" value="1"/>
</dbReference>
<dbReference type="RefSeq" id="XP_018018707.1">
    <property type="nucleotide sequence ID" value="XM_018163218.2"/>
</dbReference>
<protein>
    <submittedName>
        <fullName evidence="4">Uncharacterized protein LOC108675226 isoform X1</fullName>
    </submittedName>
</protein>
<feature type="region of interest" description="Disordered" evidence="1">
    <location>
        <begin position="79"/>
        <end position="110"/>
    </location>
</feature>
<accession>A0A8B7NY87</accession>
<dbReference type="CDD" id="cd00096">
    <property type="entry name" value="Ig"/>
    <property type="match status" value="1"/>
</dbReference>
<dbReference type="SMART" id="SM00406">
    <property type="entry name" value="IGv"/>
    <property type="match status" value="1"/>
</dbReference>
<dbReference type="InterPro" id="IPR007110">
    <property type="entry name" value="Ig-like_dom"/>
</dbReference>
<dbReference type="Pfam" id="PF13927">
    <property type="entry name" value="Ig_3"/>
    <property type="match status" value="1"/>
</dbReference>
<evidence type="ECO:0000256" key="1">
    <source>
        <dbReference type="SAM" id="MobiDB-lite"/>
    </source>
</evidence>
<dbReference type="SMART" id="SM00408">
    <property type="entry name" value="IGc2"/>
    <property type="match status" value="2"/>
</dbReference>
<dbReference type="InterPro" id="IPR037448">
    <property type="entry name" value="Zig-8"/>
</dbReference>
<reference evidence="4" key="1">
    <citation type="submission" date="2025-08" db="UniProtKB">
        <authorList>
            <consortium name="RefSeq"/>
        </authorList>
    </citation>
    <scope>IDENTIFICATION</scope>
    <source>
        <tissue evidence="4">Whole organism</tissue>
    </source>
</reference>
<dbReference type="GO" id="GO:0032589">
    <property type="term" value="C:neuron projection membrane"/>
    <property type="evidence" value="ECO:0007669"/>
    <property type="project" value="TreeGrafter"/>
</dbReference>
<gene>
    <name evidence="4" type="primary">LOC108675226</name>
</gene>
<feature type="domain" description="Ig-like" evidence="2">
    <location>
        <begin position="141"/>
        <end position="236"/>
    </location>
</feature>
<dbReference type="FunFam" id="2.60.40.10:FF:000129">
    <property type="entry name" value="CLUMA_CG018772, isoform A"/>
    <property type="match status" value="1"/>
</dbReference>
<dbReference type="AlphaFoldDB" id="A0A8B7NY87"/>
<feature type="region of interest" description="Disordered" evidence="1">
    <location>
        <begin position="434"/>
        <end position="453"/>
    </location>
</feature>
<feature type="compositionally biased region" description="Polar residues" evidence="1">
    <location>
        <begin position="79"/>
        <end position="93"/>
    </location>
</feature>
<evidence type="ECO:0000313" key="3">
    <source>
        <dbReference type="Proteomes" id="UP000694843"/>
    </source>
</evidence>
<dbReference type="PANTHER" id="PTHR23279">
    <property type="entry name" value="DEFECTIVE PROBOSCIS EXTENSION RESPONSE DPR -RELATED"/>
    <property type="match status" value="1"/>
</dbReference>
<dbReference type="KEGG" id="hazt:108675226"/>
<dbReference type="Proteomes" id="UP000694843">
    <property type="component" value="Unplaced"/>
</dbReference>
<dbReference type="OrthoDB" id="10012075at2759"/>
<evidence type="ECO:0000313" key="4">
    <source>
        <dbReference type="RefSeq" id="XP_018018707.1"/>
    </source>
</evidence>
<dbReference type="InterPro" id="IPR013098">
    <property type="entry name" value="Ig_I-set"/>
</dbReference>
<feature type="domain" description="Ig-like" evidence="2">
    <location>
        <begin position="246"/>
        <end position="338"/>
    </location>
</feature>
<dbReference type="SMART" id="SM00409">
    <property type="entry name" value="IG"/>
    <property type="match status" value="2"/>
</dbReference>
<proteinExistence type="predicted"/>
<dbReference type="FunFam" id="2.60.40.10:FF:000533">
    <property type="entry name" value="Uncharacterized protein, isoform A"/>
    <property type="match status" value="1"/>
</dbReference>
<dbReference type="SUPFAM" id="SSF48726">
    <property type="entry name" value="Immunoglobulin"/>
    <property type="match status" value="2"/>
</dbReference>
<evidence type="ECO:0000259" key="2">
    <source>
        <dbReference type="PROSITE" id="PS50835"/>
    </source>
</evidence>
<organism evidence="3 4">
    <name type="scientific">Hyalella azteca</name>
    <name type="common">Amphipod</name>
    <dbReference type="NCBI Taxonomy" id="294128"/>
    <lineage>
        <taxon>Eukaryota</taxon>
        <taxon>Metazoa</taxon>
        <taxon>Ecdysozoa</taxon>
        <taxon>Arthropoda</taxon>
        <taxon>Crustacea</taxon>
        <taxon>Multicrustacea</taxon>
        <taxon>Malacostraca</taxon>
        <taxon>Eumalacostraca</taxon>
        <taxon>Peracarida</taxon>
        <taxon>Amphipoda</taxon>
        <taxon>Senticaudata</taxon>
        <taxon>Talitrida</taxon>
        <taxon>Talitroidea</taxon>
        <taxon>Hyalellidae</taxon>
        <taxon>Hyalella</taxon>
    </lineage>
</organism>
<dbReference type="CDD" id="cd00099">
    <property type="entry name" value="IgV"/>
    <property type="match status" value="1"/>
</dbReference>
<keyword evidence="3" id="KW-1185">Reference proteome</keyword>
<dbReference type="InterPro" id="IPR003599">
    <property type="entry name" value="Ig_sub"/>
</dbReference>
<dbReference type="GO" id="GO:0050808">
    <property type="term" value="P:synapse organization"/>
    <property type="evidence" value="ECO:0007669"/>
    <property type="project" value="TreeGrafter"/>
</dbReference>